<sequence>MALCAGAAAFLVPPALEYRAAEQRYERALAEHGRASEDRDAARSRWDAAHSDVAGTLELADAATPEAALPYLDEARVGDVRELAELIRGAADDATAPETPDADASKPETTDELDAAADELEAQADAASAAAERYDDATKIVAERAPELAAAVDALRASIPDRAEQLEEANVSATAQSRIRLHYAADAAATGEESVEYYVTAYAEAAAAVEQSQRDELAEKDQGDGLIDVRLEIEEFVRSITGGVRVDFDWAPVVNGLGEGDSAGGRVTWQYLDGGSATMELSNSVAAHWPDPRYESLVAHESGHVITAKCQDMLTDAFDGDAELMATAWAIGMGYDDPWGNGVNFYYNGVAPAQDLVDETTSCR</sequence>
<accession>A0ABQ2MZF6</accession>
<name>A0ABQ2MZF6_9MICO</name>
<dbReference type="Proteomes" id="UP000638043">
    <property type="component" value="Unassembled WGS sequence"/>
</dbReference>
<feature type="region of interest" description="Disordered" evidence="1">
    <location>
        <begin position="89"/>
        <end position="112"/>
    </location>
</feature>
<evidence type="ECO:0000313" key="3">
    <source>
        <dbReference type="Proteomes" id="UP000638043"/>
    </source>
</evidence>
<proteinExistence type="predicted"/>
<comment type="caution">
    <text evidence="2">The sequence shown here is derived from an EMBL/GenBank/DDBJ whole genome shotgun (WGS) entry which is preliminary data.</text>
</comment>
<reference evidence="3" key="1">
    <citation type="journal article" date="2019" name="Int. J. Syst. Evol. Microbiol.">
        <title>The Global Catalogue of Microorganisms (GCM) 10K type strain sequencing project: providing services to taxonomists for standard genome sequencing and annotation.</title>
        <authorList>
            <consortium name="The Broad Institute Genomics Platform"/>
            <consortium name="The Broad Institute Genome Sequencing Center for Infectious Disease"/>
            <person name="Wu L."/>
            <person name="Ma J."/>
        </authorList>
    </citation>
    <scope>NUCLEOTIDE SEQUENCE [LARGE SCALE GENOMIC DNA]</scope>
    <source>
        <strain evidence="3">CGMCC 4.7181</strain>
    </source>
</reference>
<keyword evidence="3" id="KW-1185">Reference proteome</keyword>
<evidence type="ECO:0000256" key="1">
    <source>
        <dbReference type="SAM" id="MobiDB-lite"/>
    </source>
</evidence>
<gene>
    <name evidence="2" type="ORF">GCM10010910_08120</name>
</gene>
<evidence type="ECO:0000313" key="2">
    <source>
        <dbReference type="EMBL" id="GGO61104.1"/>
    </source>
</evidence>
<protein>
    <submittedName>
        <fullName evidence="2">Uncharacterized protein</fullName>
    </submittedName>
</protein>
<dbReference type="EMBL" id="BMMQ01000002">
    <property type="protein sequence ID" value="GGO61104.1"/>
    <property type="molecule type" value="Genomic_DNA"/>
</dbReference>
<organism evidence="2 3">
    <name type="scientific">Microbacterium nanhaiense</name>
    <dbReference type="NCBI Taxonomy" id="1301026"/>
    <lineage>
        <taxon>Bacteria</taxon>
        <taxon>Bacillati</taxon>
        <taxon>Actinomycetota</taxon>
        <taxon>Actinomycetes</taxon>
        <taxon>Micrococcales</taxon>
        <taxon>Microbacteriaceae</taxon>
        <taxon>Microbacterium</taxon>
    </lineage>
</organism>